<evidence type="ECO:0000313" key="1">
    <source>
        <dbReference type="EMBL" id="CAJ1081495.1"/>
    </source>
</evidence>
<keyword evidence="2" id="KW-1185">Reference proteome</keyword>
<proteinExistence type="predicted"/>
<organism evidence="1 2">
    <name type="scientific">Xyrichtys novacula</name>
    <name type="common">Pearly razorfish</name>
    <name type="synonym">Hemipteronotus novacula</name>
    <dbReference type="NCBI Taxonomy" id="13765"/>
    <lineage>
        <taxon>Eukaryota</taxon>
        <taxon>Metazoa</taxon>
        <taxon>Chordata</taxon>
        <taxon>Craniata</taxon>
        <taxon>Vertebrata</taxon>
        <taxon>Euteleostomi</taxon>
        <taxon>Actinopterygii</taxon>
        <taxon>Neopterygii</taxon>
        <taxon>Teleostei</taxon>
        <taxon>Neoteleostei</taxon>
        <taxon>Acanthomorphata</taxon>
        <taxon>Eupercaria</taxon>
        <taxon>Labriformes</taxon>
        <taxon>Labridae</taxon>
        <taxon>Xyrichtys</taxon>
    </lineage>
</organism>
<dbReference type="Proteomes" id="UP001178508">
    <property type="component" value="Chromosome 19"/>
</dbReference>
<sequence>MESAVLLSTMKNAYERNPCHFLNPRHECPQVSAATAPPGRTESSPFLQKTGELARKLIKINDSFRKHSGTKQRVKTAAQRLSFSVNLSGQEGARTRDPELSNPRPTVAALYFVFVRKHLSDKVREGGMRWRRK</sequence>
<dbReference type="EMBL" id="OY660882">
    <property type="protein sequence ID" value="CAJ1081495.1"/>
    <property type="molecule type" value="Genomic_DNA"/>
</dbReference>
<reference evidence="1" key="1">
    <citation type="submission" date="2023-08" db="EMBL/GenBank/DDBJ databases">
        <authorList>
            <person name="Alioto T."/>
            <person name="Alioto T."/>
            <person name="Gomez Garrido J."/>
        </authorList>
    </citation>
    <scope>NUCLEOTIDE SEQUENCE</scope>
</reference>
<accession>A0AAV1H742</accession>
<protein>
    <submittedName>
        <fullName evidence="1">Uncharacterized protein</fullName>
    </submittedName>
</protein>
<gene>
    <name evidence="1" type="ORF">XNOV1_A038780</name>
</gene>
<name>A0AAV1H742_XYRNO</name>
<evidence type="ECO:0000313" key="2">
    <source>
        <dbReference type="Proteomes" id="UP001178508"/>
    </source>
</evidence>
<dbReference type="AlphaFoldDB" id="A0AAV1H742"/>